<organism evidence="3 4">
    <name type="scientific">Thauera aminoaromatica</name>
    <dbReference type="NCBI Taxonomy" id="164330"/>
    <lineage>
        <taxon>Bacteria</taxon>
        <taxon>Pseudomonadati</taxon>
        <taxon>Pseudomonadota</taxon>
        <taxon>Betaproteobacteria</taxon>
        <taxon>Rhodocyclales</taxon>
        <taxon>Zoogloeaceae</taxon>
        <taxon>Thauera</taxon>
    </lineage>
</organism>
<dbReference type="Pfam" id="PF09722">
    <property type="entry name" value="Xre_MbcA_ParS_C"/>
    <property type="match status" value="1"/>
</dbReference>
<evidence type="ECO:0000259" key="1">
    <source>
        <dbReference type="Pfam" id="PF09722"/>
    </source>
</evidence>
<feature type="domain" description="Antitoxin Xre/MbcA/ParS-like toxin-binding" evidence="1">
    <location>
        <begin position="90"/>
        <end position="139"/>
    </location>
</feature>
<dbReference type="Proteomes" id="UP000002186">
    <property type="component" value="Chromosome"/>
</dbReference>
<proteinExistence type="predicted"/>
<dbReference type="AlphaFoldDB" id="C4KDN1"/>
<dbReference type="NCBIfam" id="TIGR02293">
    <property type="entry name" value="TAS_TIGR02293"/>
    <property type="match status" value="1"/>
</dbReference>
<dbReference type="InterPro" id="IPR046847">
    <property type="entry name" value="Xre-like_HTH"/>
</dbReference>
<dbReference type="eggNOG" id="COG5642">
    <property type="taxonomic scope" value="Bacteria"/>
</dbReference>
<dbReference type="EMBL" id="CP001281">
    <property type="protein sequence ID" value="ACR02197.1"/>
    <property type="molecule type" value="Genomic_DNA"/>
</dbReference>
<keyword evidence="4" id="KW-1185">Reference proteome</keyword>
<dbReference type="GO" id="GO:0003677">
    <property type="term" value="F:DNA binding"/>
    <property type="evidence" value="ECO:0007669"/>
    <property type="project" value="InterPro"/>
</dbReference>
<dbReference type="HOGENOM" id="CLU_109353_6_0_4"/>
<dbReference type="RefSeq" id="WP_004299248.1">
    <property type="nucleotide sequence ID" value="NC_011662.2"/>
</dbReference>
<reference evidence="3 4" key="2">
    <citation type="journal article" date="2012" name="Stand. Genomic Sci.">
        <title>Complete genome sequence of Thauera aminoaromatica strain MZ1T.</title>
        <authorList>
            <person name="Jiang K."/>
            <person name="Sanseverino J."/>
            <person name="Chauhan A."/>
            <person name="Lucas S."/>
            <person name="Copeland A."/>
            <person name="Lapidus A."/>
            <person name="Del Rio T.G."/>
            <person name="Dalin E."/>
            <person name="Tice H."/>
            <person name="Bruce D."/>
            <person name="Goodwin L."/>
            <person name="Pitluck S."/>
            <person name="Sims D."/>
            <person name="Brettin T."/>
            <person name="Detter J.C."/>
            <person name="Han C."/>
            <person name="Chang Y.J."/>
            <person name="Larimer F."/>
            <person name="Land M."/>
            <person name="Hauser L."/>
            <person name="Kyrpides N.C."/>
            <person name="Mikhailova N."/>
            <person name="Moser S."/>
            <person name="Jegier P."/>
            <person name="Close D."/>
            <person name="Debruyn J.M."/>
            <person name="Wang Y."/>
            <person name="Layton A.C."/>
            <person name="Allen M.S."/>
            <person name="Sayler G.S."/>
        </authorList>
    </citation>
    <scope>NUCLEOTIDE SEQUENCE [LARGE SCALE GENOMIC DNA]</scope>
    <source>
        <strain evidence="3 4">MZ1T</strain>
    </source>
</reference>
<sequence length="142" mass="15899">MQLVTPEQIAAVMALAPAPHSFAELDEQVAEGLPKAALKAGVERLGRNPDERRILLHRVVPEATFKRRRDRLSPTESEKIERLARVYATARHVWNSDEDALAFLHAPHAMLGGQPPLEVAMTELGARRVETLLWRFFYGIAA</sequence>
<evidence type="ECO:0000313" key="3">
    <source>
        <dbReference type="EMBL" id="ACR02197.1"/>
    </source>
</evidence>
<dbReference type="STRING" id="85643.Tmz1t_3604"/>
<reference evidence="4" key="1">
    <citation type="submission" date="2009-05" db="EMBL/GenBank/DDBJ databases">
        <title>Complete sequence of chromosome of Thauera sp. MZ1T.</title>
        <authorList>
            <consortium name="US DOE Joint Genome Institute"/>
            <person name="Lucas S."/>
            <person name="Copeland A."/>
            <person name="Lapidus A."/>
            <person name="Glavina del Rio T."/>
            <person name="Dalin E."/>
            <person name="Tice H."/>
            <person name="Bruce D."/>
            <person name="Goodwin L."/>
            <person name="Pitluck S."/>
            <person name="Sims D."/>
            <person name="Brettin T."/>
            <person name="Detter J.C."/>
            <person name="Han C."/>
            <person name="Larimer F."/>
            <person name="Land M."/>
            <person name="Hauser L."/>
            <person name="Kyrpides N."/>
            <person name="Mikhailova N."/>
            <person name="Sayler G.S."/>
        </authorList>
    </citation>
    <scope>NUCLEOTIDE SEQUENCE [LARGE SCALE GENOMIC DNA]</scope>
    <source>
        <strain evidence="4">MZ1T</strain>
    </source>
</reference>
<dbReference type="Pfam" id="PF20432">
    <property type="entry name" value="Xre-like-HTH"/>
    <property type="match status" value="1"/>
</dbReference>
<dbReference type="KEGG" id="tmz:Tmz1t_3604"/>
<dbReference type="InterPro" id="IPR011979">
    <property type="entry name" value="Antitox_Xre"/>
</dbReference>
<accession>C4KDN1</accession>
<evidence type="ECO:0000313" key="4">
    <source>
        <dbReference type="Proteomes" id="UP000002186"/>
    </source>
</evidence>
<feature type="domain" description="Antitoxin Xre-like helix-turn-helix" evidence="2">
    <location>
        <begin position="24"/>
        <end position="85"/>
    </location>
</feature>
<dbReference type="InterPro" id="IPR024467">
    <property type="entry name" value="Xre/MbcA/ParS-like_toxin-bd"/>
</dbReference>
<name>C4KDN1_THASP</name>
<protein>
    <submittedName>
        <fullName evidence="3">Uncharacterized protein</fullName>
    </submittedName>
</protein>
<gene>
    <name evidence="3" type="ordered locus">Tmz1t_3604</name>
</gene>
<evidence type="ECO:0000259" key="2">
    <source>
        <dbReference type="Pfam" id="PF20432"/>
    </source>
</evidence>
<dbReference type="OrthoDB" id="118583at2"/>